<dbReference type="GO" id="GO:0044550">
    <property type="term" value="P:secondary metabolite biosynthetic process"/>
    <property type="evidence" value="ECO:0007669"/>
    <property type="project" value="TreeGrafter"/>
</dbReference>
<dbReference type="PANTHER" id="PTHR46720:SF3">
    <property type="entry name" value="FAD-BINDING DOMAIN-CONTAINING PROTEIN-RELATED"/>
    <property type="match status" value="1"/>
</dbReference>
<dbReference type="Proteomes" id="UP000297777">
    <property type="component" value="Unassembled WGS sequence"/>
</dbReference>
<evidence type="ECO:0000256" key="1">
    <source>
        <dbReference type="ARBA" id="ARBA00022630"/>
    </source>
</evidence>
<dbReference type="Gene3D" id="3.50.50.60">
    <property type="entry name" value="FAD/NAD(P)-binding domain"/>
    <property type="match status" value="1"/>
</dbReference>
<name>A0A4Z1EIA8_9HELO</name>
<sequence length="222" mass="24538">MAASLPRFCFHSTTGKALTVYMMLFFLKNEIVGFISKYLAGSGERVVDESDDQGLVTLFRRWHHSDSRSGIEANGFKSHVRQSILEFGNHKSHASHSKNCAYHGIILMQNAMVELGEDMAANTEMHLGLDGHVEQSLLNGYVDTWVSFDMLDHPASTYAKERKISIGDAAHSTSPYHGSGAGFANEDFAVLAELLVTPAVKAHNGLRAMFQAFELCRCPRTQ</sequence>
<feature type="domain" description="FAD-binding" evidence="4">
    <location>
        <begin position="121"/>
        <end position="197"/>
    </location>
</feature>
<dbReference type="EMBL" id="PQXH01000095">
    <property type="protein sequence ID" value="TGO12086.1"/>
    <property type="molecule type" value="Genomic_DNA"/>
</dbReference>
<dbReference type="OrthoDB" id="10021397at2759"/>
<keyword evidence="6" id="KW-1185">Reference proteome</keyword>
<dbReference type="PANTHER" id="PTHR46720">
    <property type="entry name" value="HYDROXYLASE, PUTATIVE (AFU_ORTHOLOGUE AFUA_3G01460)-RELATED"/>
    <property type="match status" value="1"/>
</dbReference>
<accession>A0A4Z1EIA8</accession>
<evidence type="ECO:0000313" key="5">
    <source>
        <dbReference type="EMBL" id="TGO12086.1"/>
    </source>
</evidence>
<comment type="caution">
    <text evidence="5">The sequence shown here is derived from an EMBL/GenBank/DDBJ whole genome shotgun (WGS) entry which is preliminary data.</text>
</comment>
<organism evidence="5 6">
    <name type="scientific">Botrytis tulipae</name>
    <dbReference type="NCBI Taxonomy" id="87230"/>
    <lineage>
        <taxon>Eukaryota</taxon>
        <taxon>Fungi</taxon>
        <taxon>Dikarya</taxon>
        <taxon>Ascomycota</taxon>
        <taxon>Pezizomycotina</taxon>
        <taxon>Leotiomycetes</taxon>
        <taxon>Helotiales</taxon>
        <taxon>Sclerotiniaceae</taxon>
        <taxon>Botrytis</taxon>
    </lineage>
</organism>
<keyword evidence="2" id="KW-0274">FAD</keyword>
<proteinExistence type="predicted"/>
<dbReference type="GO" id="GO:0071949">
    <property type="term" value="F:FAD binding"/>
    <property type="evidence" value="ECO:0007669"/>
    <property type="project" value="InterPro"/>
</dbReference>
<keyword evidence="1" id="KW-0285">Flavoprotein</keyword>
<dbReference type="InterPro" id="IPR051104">
    <property type="entry name" value="FAD_monoxygenase"/>
</dbReference>
<dbReference type="InterPro" id="IPR036188">
    <property type="entry name" value="FAD/NAD-bd_sf"/>
</dbReference>
<gene>
    <name evidence="5" type="ORF">BTUL_0095g00440</name>
</gene>
<dbReference type="InterPro" id="IPR002938">
    <property type="entry name" value="FAD-bd"/>
</dbReference>
<evidence type="ECO:0000256" key="2">
    <source>
        <dbReference type="ARBA" id="ARBA00022827"/>
    </source>
</evidence>
<evidence type="ECO:0000256" key="3">
    <source>
        <dbReference type="ARBA" id="ARBA00023002"/>
    </source>
</evidence>
<keyword evidence="3" id="KW-0560">Oxidoreductase</keyword>
<reference evidence="5 6" key="1">
    <citation type="submission" date="2017-12" db="EMBL/GenBank/DDBJ databases">
        <title>Comparative genomics of Botrytis spp.</title>
        <authorList>
            <person name="Valero-Jimenez C.A."/>
            <person name="Tapia P."/>
            <person name="Veloso J."/>
            <person name="Silva-Moreno E."/>
            <person name="Staats M."/>
            <person name="Valdes J.H."/>
            <person name="Van Kan J.A.L."/>
        </authorList>
    </citation>
    <scope>NUCLEOTIDE SEQUENCE [LARGE SCALE GENOMIC DNA]</scope>
    <source>
        <strain evidence="5 6">Bt9001</strain>
    </source>
</reference>
<dbReference type="GO" id="GO:0016491">
    <property type="term" value="F:oxidoreductase activity"/>
    <property type="evidence" value="ECO:0007669"/>
    <property type="project" value="UniProtKB-KW"/>
</dbReference>
<dbReference type="Pfam" id="PF01494">
    <property type="entry name" value="FAD_binding_3"/>
    <property type="match status" value="1"/>
</dbReference>
<dbReference type="AlphaFoldDB" id="A0A4Z1EIA8"/>
<evidence type="ECO:0000313" key="6">
    <source>
        <dbReference type="Proteomes" id="UP000297777"/>
    </source>
</evidence>
<dbReference type="Gene3D" id="3.30.9.30">
    <property type="match status" value="1"/>
</dbReference>
<evidence type="ECO:0000259" key="4">
    <source>
        <dbReference type="Pfam" id="PF01494"/>
    </source>
</evidence>
<protein>
    <recommendedName>
        <fullName evidence="4">FAD-binding domain-containing protein</fullName>
    </recommendedName>
</protein>
<dbReference type="SUPFAM" id="SSF51905">
    <property type="entry name" value="FAD/NAD(P)-binding domain"/>
    <property type="match status" value="1"/>
</dbReference>